<dbReference type="OrthoDB" id="7062303at2"/>
<organism evidence="2 3">
    <name type="scientific">Nocardioides cavernaquae</name>
    <dbReference type="NCBI Taxonomy" id="2321396"/>
    <lineage>
        <taxon>Bacteria</taxon>
        <taxon>Bacillati</taxon>
        <taxon>Actinomycetota</taxon>
        <taxon>Actinomycetes</taxon>
        <taxon>Propionibacteriales</taxon>
        <taxon>Nocardioidaceae</taxon>
        <taxon>Nocardioides</taxon>
    </lineage>
</organism>
<dbReference type="GO" id="GO:0008168">
    <property type="term" value="F:methyltransferase activity"/>
    <property type="evidence" value="ECO:0007669"/>
    <property type="project" value="UniProtKB-KW"/>
</dbReference>
<feature type="domain" description="Methyltransferase" evidence="1">
    <location>
        <begin position="52"/>
        <end position="143"/>
    </location>
</feature>
<evidence type="ECO:0000313" key="2">
    <source>
        <dbReference type="EMBL" id="RJS45853.1"/>
    </source>
</evidence>
<dbReference type="SUPFAM" id="SSF53335">
    <property type="entry name" value="S-adenosyl-L-methionine-dependent methyltransferases"/>
    <property type="match status" value="1"/>
</dbReference>
<dbReference type="Gene3D" id="3.40.50.150">
    <property type="entry name" value="Vaccinia Virus protein VP39"/>
    <property type="match status" value="1"/>
</dbReference>
<dbReference type="RefSeq" id="WP_120059752.1">
    <property type="nucleotide sequence ID" value="NZ_QYRP01000002.1"/>
</dbReference>
<sequence length="196" mass="21160">MTDASGARWFDEWTPEQRSEYADRFRKLAADGVDIDGEARMVDALAGRNSRVLDAGCGTGRVAAYLAGQGHRAAGVDIDPVLIKAGRQQYPGLPLQCLDLVQVSPNLGHFDVIVSAGNVMVYLEPGTERAVLAALASVLVPGGRAIFGFATDRDYTVADLDRDATATGWALESRWATWQLDPFTPDADWAVSVYRS</sequence>
<reference evidence="3" key="1">
    <citation type="submission" date="2018-09" db="EMBL/GenBank/DDBJ databases">
        <authorList>
            <person name="Zhu H."/>
        </authorList>
    </citation>
    <scope>NUCLEOTIDE SEQUENCE [LARGE SCALE GENOMIC DNA]</scope>
    <source>
        <strain evidence="3">K1W22B-1</strain>
    </source>
</reference>
<evidence type="ECO:0000313" key="3">
    <source>
        <dbReference type="Proteomes" id="UP000276542"/>
    </source>
</evidence>
<dbReference type="InterPro" id="IPR041698">
    <property type="entry name" value="Methyltransf_25"/>
</dbReference>
<dbReference type="GO" id="GO:0032259">
    <property type="term" value="P:methylation"/>
    <property type="evidence" value="ECO:0007669"/>
    <property type="project" value="UniProtKB-KW"/>
</dbReference>
<protein>
    <submittedName>
        <fullName evidence="2">Class I SAM-dependent methyltransferase</fullName>
    </submittedName>
</protein>
<gene>
    <name evidence="2" type="ORF">D4739_06180</name>
</gene>
<keyword evidence="3" id="KW-1185">Reference proteome</keyword>
<evidence type="ECO:0000259" key="1">
    <source>
        <dbReference type="Pfam" id="PF13649"/>
    </source>
</evidence>
<keyword evidence="2" id="KW-0808">Transferase</keyword>
<proteinExistence type="predicted"/>
<keyword evidence="2" id="KW-0489">Methyltransferase</keyword>
<dbReference type="EMBL" id="QYRP01000002">
    <property type="protein sequence ID" value="RJS45853.1"/>
    <property type="molecule type" value="Genomic_DNA"/>
</dbReference>
<dbReference type="CDD" id="cd02440">
    <property type="entry name" value="AdoMet_MTases"/>
    <property type="match status" value="1"/>
</dbReference>
<dbReference type="Pfam" id="PF13649">
    <property type="entry name" value="Methyltransf_25"/>
    <property type="match status" value="1"/>
</dbReference>
<dbReference type="AlphaFoldDB" id="A0A3A5H579"/>
<dbReference type="Proteomes" id="UP000276542">
    <property type="component" value="Unassembled WGS sequence"/>
</dbReference>
<dbReference type="PANTHER" id="PTHR43464:SF92">
    <property type="entry name" value="SLR1071 PROTEIN"/>
    <property type="match status" value="1"/>
</dbReference>
<comment type="caution">
    <text evidence="2">The sequence shown here is derived from an EMBL/GenBank/DDBJ whole genome shotgun (WGS) entry which is preliminary data.</text>
</comment>
<accession>A0A3A5H579</accession>
<name>A0A3A5H579_9ACTN</name>
<dbReference type="InterPro" id="IPR029063">
    <property type="entry name" value="SAM-dependent_MTases_sf"/>
</dbReference>
<dbReference type="PANTHER" id="PTHR43464">
    <property type="entry name" value="METHYLTRANSFERASE"/>
    <property type="match status" value="1"/>
</dbReference>